<evidence type="ECO:0000259" key="1">
    <source>
        <dbReference type="SMART" id="SM00382"/>
    </source>
</evidence>
<gene>
    <name evidence="2" type="ORF">HY768_10585</name>
</gene>
<sequence>MKDLLSWFGFKQYPFDKEIKPRDAMRTTVIKESLARLDYIKRRGGIMLLTGDPGVGKTISLRIFADSLNENLYKIIYTPLSTLNRSDILRHINNLLGLPGRFSKCASYQQIQNELLEFKEHRGKTVVFILDEAHLLQTGTLEEIRLLTNFKMDSYDPFILILSGQSEFKRIMEYAIMAPLNQRIKIRYHMSGLTLKDTIDYIVGRLKWAGGGEPLFTDDAYAAIHEISYGIPRLIGNICEESLTYAMFADKKTVDADMVLKVKVATCEKPN</sequence>
<comment type="caution">
    <text evidence="2">The sequence shown here is derived from an EMBL/GenBank/DDBJ whole genome shotgun (WGS) entry which is preliminary data.</text>
</comment>
<accession>A0A933IE05</accession>
<reference evidence="2" key="1">
    <citation type="submission" date="2020-07" db="EMBL/GenBank/DDBJ databases">
        <title>Huge and variable diversity of episymbiotic CPR bacteria and DPANN archaea in groundwater ecosystems.</title>
        <authorList>
            <person name="He C.Y."/>
            <person name="Keren R."/>
            <person name="Whittaker M."/>
            <person name="Farag I.F."/>
            <person name="Doudna J."/>
            <person name="Cate J.H.D."/>
            <person name="Banfield J.F."/>
        </authorList>
    </citation>
    <scope>NUCLEOTIDE SEQUENCE</scope>
    <source>
        <strain evidence="2">NC_groundwater_1520_Pr4_B-0.1um_53_5</strain>
    </source>
</reference>
<feature type="domain" description="AAA+ ATPase" evidence="1">
    <location>
        <begin position="43"/>
        <end position="178"/>
    </location>
</feature>
<dbReference type="InterPro" id="IPR027417">
    <property type="entry name" value="P-loop_NTPase"/>
</dbReference>
<evidence type="ECO:0000313" key="3">
    <source>
        <dbReference type="Proteomes" id="UP000736328"/>
    </source>
</evidence>
<dbReference type="AlphaFoldDB" id="A0A933IE05"/>
<dbReference type="PANTHER" id="PTHR35894:SF1">
    <property type="entry name" value="PHOSPHORIBULOKINASE _ URIDINE KINASE FAMILY"/>
    <property type="match status" value="1"/>
</dbReference>
<dbReference type="EMBL" id="JACQXR010000143">
    <property type="protein sequence ID" value="MBI4727644.1"/>
    <property type="molecule type" value="Genomic_DNA"/>
</dbReference>
<dbReference type="PANTHER" id="PTHR35894">
    <property type="entry name" value="GENERAL SECRETION PATHWAY PROTEIN A-RELATED"/>
    <property type="match status" value="1"/>
</dbReference>
<dbReference type="CDD" id="cd00009">
    <property type="entry name" value="AAA"/>
    <property type="match status" value="1"/>
</dbReference>
<name>A0A933IE05_UNCT6</name>
<organism evidence="2 3">
    <name type="scientific">candidate division TA06 bacterium</name>
    <dbReference type="NCBI Taxonomy" id="2250710"/>
    <lineage>
        <taxon>Bacteria</taxon>
        <taxon>Bacteria division TA06</taxon>
    </lineage>
</organism>
<dbReference type="Proteomes" id="UP000736328">
    <property type="component" value="Unassembled WGS sequence"/>
</dbReference>
<protein>
    <submittedName>
        <fullName evidence="2">ExeA family protein</fullName>
    </submittedName>
</protein>
<dbReference type="SMART" id="SM00382">
    <property type="entry name" value="AAA"/>
    <property type="match status" value="1"/>
</dbReference>
<dbReference type="GO" id="GO:0016887">
    <property type="term" value="F:ATP hydrolysis activity"/>
    <property type="evidence" value="ECO:0007669"/>
    <property type="project" value="InterPro"/>
</dbReference>
<dbReference type="InterPro" id="IPR003593">
    <property type="entry name" value="AAA+_ATPase"/>
</dbReference>
<evidence type="ECO:0000313" key="2">
    <source>
        <dbReference type="EMBL" id="MBI4727644.1"/>
    </source>
</evidence>
<dbReference type="InterPro" id="IPR052026">
    <property type="entry name" value="ExeA_AAA_ATPase_DNA-bind"/>
</dbReference>
<dbReference type="Pfam" id="PF13401">
    <property type="entry name" value="AAA_22"/>
    <property type="match status" value="1"/>
</dbReference>
<dbReference type="SUPFAM" id="SSF52540">
    <property type="entry name" value="P-loop containing nucleoside triphosphate hydrolases"/>
    <property type="match status" value="1"/>
</dbReference>
<dbReference type="InterPro" id="IPR049945">
    <property type="entry name" value="AAA_22"/>
</dbReference>
<proteinExistence type="predicted"/>
<dbReference type="Gene3D" id="3.40.50.300">
    <property type="entry name" value="P-loop containing nucleotide triphosphate hydrolases"/>
    <property type="match status" value="1"/>
</dbReference>